<evidence type="ECO:0000256" key="2">
    <source>
        <dbReference type="ARBA" id="ARBA00023315"/>
    </source>
</evidence>
<feature type="domain" description="N-acetyltransferase" evidence="3">
    <location>
        <begin position="6"/>
        <end position="149"/>
    </location>
</feature>
<organism evidence="4 5">
    <name type="scientific">Pseudochrobactrum asaccharolyticum</name>
    <dbReference type="NCBI Taxonomy" id="354351"/>
    <lineage>
        <taxon>Bacteria</taxon>
        <taxon>Pseudomonadati</taxon>
        <taxon>Pseudomonadota</taxon>
        <taxon>Alphaproteobacteria</taxon>
        <taxon>Hyphomicrobiales</taxon>
        <taxon>Brucellaceae</taxon>
        <taxon>Pseudochrobactrum</taxon>
    </lineage>
</organism>
<dbReference type="PROSITE" id="PS51186">
    <property type="entry name" value="GNAT"/>
    <property type="match status" value="1"/>
</dbReference>
<dbReference type="GO" id="GO:0016747">
    <property type="term" value="F:acyltransferase activity, transferring groups other than amino-acyl groups"/>
    <property type="evidence" value="ECO:0007669"/>
    <property type="project" value="InterPro"/>
</dbReference>
<accession>A0A366E857</accession>
<evidence type="ECO:0000256" key="1">
    <source>
        <dbReference type="ARBA" id="ARBA00022679"/>
    </source>
</evidence>
<evidence type="ECO:0000313" key="5">
    <source>
        <dbReference type="Proteomes" id="UP000252893"/>
    </source>
</evidence>
<keyword evidence="1 4" id="KW-0808">Transferase</keyword>
<dbReference type="SUPFAM" id="SSF55729">
    <property type="entry name" value="Acyl-CoA N-acyltransferases (Nat)"/>
    <property type="match status" value="1"/>
</dbReference>
<dbReference type="CDD" id="cd04301">
    <property type="entry name" value="NAT_SF"/>
    <property type="match status" value="1"/>
</dbReference>
<dbReference type="InterPro" id="IPR000182">
    <property type="entry name" value="GNAT_dom"/>
</dbReference>
<dbReference type="PANTHER" id="PTHR43800">
    <property type="entry name" value="PEPTIDYL-LYSINE N-ACETYLTRANSFERASE YJAB"/>
    <property type="match status" value="1"/>
</dbReference>
<reference evidence="4 5" key="1">
    <citation type="submission" date="2018-06" db="EMBL/GenBank/DDBJ databases">
        <title>Genomic Encyclopedia of Type Strains, Phase IV (KMG-IV): sequencing the most valuable type-strain genomes for metagenomic binning, comparative biology and taxonomic classification.</title>
        <authorList>
            <person name="Goeker M."/>
        </authorList>
    </citation>
    <scope>NUCLEOTIDE SEQUENCE [LARGE SCALE GENOMIC DNA]</scope>
    <source>
        <strain evidence="4 5">DSM 25619</strain>
    </source>
</reference>
<dbReference type="PANTHER" id="PTHR43800:SF1">
    <property type="entry name" value="PEPTIDYL-LYSINE N-ACETYLTRANSFERASE YJAB"/>
    <property type="match status" value="1"/>
</dbReference>
<name>A0A366E857_9HYPH</name>
<keyword evidence="5" id="KW-1185">Reference proteome</keyword>
<keyword evidence="2" id="KW-0012">Acyltransferase</keyword>
<evidence type="ECO:0000313" key="4">
    <source>
        <dbReference type="EMBL" id="RBO98553.1"/>
    </source>
</evidence>
<dbReference type="RefSeq" id="WP_113942515.1">
    <property type="nucleotide sequence ID" value="NZ_JBHEEG010000003.1"/>
</dbReference>
<dbReference type="InterPro" id="IPR016181">
    <property type="entry name" value="Acyl_CoA_acyltransferase"/>
</dbReference>
<evidence type="ECO:0000259" key="3">
    <source>
        <dbReference type="PROSITE" id="PS51186"/>
    </source>
</evidence>
<dbReference type="OrthoDB" id="9797417at2"/>
<sequence length="149" mass="16912">MIQIPNEIRPIRAEDTDALINIWLVASRISHHFLGVERLLLQAEQVRDIYLKQAENWVIIHDGKPAGFIGLVGQFIGGLFVDPNIQGKGLGYQLLAHALDLKKALELEVYALNTQAHNFYLRNGFVEIARFAEDDEGLPFTVIHMRRDP</sequence>
<dbReference type="AlphaFoldDB" id="A0A366E857"/>
<proteinExistence type="predicted"/>
<gene>
    <name evidence="4" type="ORF">DFR47_101151</name>
</gene>
<dbReference type="Pfam" id="PF00583">
    <property type="entry name" value="Acetyltransf_1"/>
    <property type="match status" value="1"/>
</dbReference>
<dbReference type="Gene3D" id="3.40.630.30">
    <property type="match status" value="1"/>
</dbReference>
<dbReference type="Proteomes" id="UP000252893">
    <property type="component" value="Unassembled WGS sequence"/>
</dbReference>
<dbReference type="EMBL" id="QNRH01000001">
    <property type="protein sequence ID" value="RBO98553.1"/>
    <property type="molecule type" value="Genomic_DNA"/>
</dbReference>
<comment type="caution">
    <text evidence="4">The sequence shown here is derived from an EMBL/GenBank/DDBJ whole genome shotgun (WGS) entry which is preliminary data.</text>
</comment>
<protein>
    <submittedName>
        <fullName evidence="4">Putative acetyltransferase</fullName>
    </submittedName>
</protein>